<feature type="compositionally biased region" description="Polar residues" evidence="1">
    <location>
        <begin position="189"/>
        <end position="201"/>
    </location>
</feature>
<evidence type="ECO:0000256" key="1">
    <source>
        <dbReference type="SAM" id="MobiDB-lite"/>
    </source>
</evidence>
<reference evidence="2 3" key="1">
    <citation type="submission" date="2016-07" db="EMBL/GenBank/DDBJ databases">
        <title>Pervasive Adenine N6-methylation of Active Genes in Fungi.</title>
        <authorList>
            <consortium name="DOE Joint Genome Institute"/>
            <person name="Mondo S.J."/>
            <person name="Dannebaum R.O."/>
            <person name="Kuo R.C."/>
            <person name="Labutti K."/>
            <person name="Haridas S."/>
            <person name="Kuo A."/>
            <person name="Salamov A."/>
            <person name="Ahrendt S.R."/>
            <person name="Lipzen A."/>
            <person name="Sullivan W."/>
            <person name="Andreopoulos W.B."/>
            <person name="Clum A."/>
            <person name="Lindquist E."/>
            <person name="Daum C."/>
            <person name="Ramamoorthy G.K."/>
            <person name="Gryganskyi A."/>
            <person name="Culley D."/>
            <person name="Magnuson J.K."/>
            <person name="James T.Y."/>
            <person name="O'Malley M.A."/>
            <person name="Stajich J.E."/>
            <person name="Spatafora J.W."/>
            <person name="Visel A."/>
            <person name="Grigoriev I.V."/>
        </authorList>
    </citation>
    <scope>NUCLEOTIDE SEQUENCE [LARGE SCALE GENOMIC DNA]</scope>
    <source>
        <strain evidence="2 3">NRRL 2496</strain>
    </source>
</reference>
<feature type="compositionally biased region" description="Low complexity" evidence="1">
    <location>
        <begin position="106"/>
        <end position="130"/>
    </location>
</feature>
<dbReference type="OMA" id="HPATHPN"/>
<keyword evidence="3" id="KW-1185">Reference proteome</keyword>
<dbReference type="InParanoid" id="A0A1X2H1L6"/>
<gene>
    <name evidence="2" type="ORF">BCR43DRAFT_499472</name>
</gene>
<dbReference type="Proteomes" id="UP000242180">
    <property type="component" value="Unassembled WGS sequence"/>
</dbReference>
<evidence type="ECO:0000313" key="2">
    <source>
        <dbReference type="EMBL" id="ORY90546.1"/>
    </source>
</evidence>
<dbReference type="EMBL" id="MCGN01000012">
    <property type="protein sequence ID" value="ORY90546.1"/>
    <property type="molecule type" value="Genomic_DNA"/>
</dbReference>
<feature type="region of interest" description="Disordered" evidence="1">
    <location>
        <begin position="23"/>
        <end position="52"/>
    </location>
</feature>
<comment type="caution">
    <text evidence="2">The sequence shown here is derived from an EMBL/GenBank/DDBJ whole genome shotgun (WGS) entry which is preliminary data.</text>
</comment>
<accession>A0A1X2H1L6</accession>
<organism evidence="2 3">
    <name type="scientific">Syncephalastrum racemosum</name>
    <name type="common">Filamentous fungus</name>
    <dbReference type="NCBI Taxonomy" id="13706"/>
    <lineage>
        <taxon>Eukaryota</taxon>
        <taxon>Fungi</taxon>
        <taxon>Fungi incertae sedis</taxon>
        <taxon>Mucoromycota</taxon>
        <taxon>Mucoromycotina</taxon>
        <taxon>Mucoromycetes</taxon>
        <taxon>Mucorales</taxon>
        <taxon>Syncephalastraceae</taxon>
        <taxon>Syncephalastrum</taxon>
    </lineage>
</organism>
<feature type="region of interest" description="Disordered" evidence="1">
    <location>
        <begin position="106"/>
        <end position="201"/>
    </location>
</feature>
<proteinExistence type="predicted"/>
<protein>
    <submittedName>
        <fullName evidence="2">Uncharacterized protein</fullName>
    </submittedName>
</protein>
<name>A0A1X2H1L6_SYNRA</name>
<evidence type="ECO:0000313" key="3">
    <source>
        <dbReference type="Proteomes" id="UP000242180"/>
    </source>
</evidence>
<dbReference type="AlphaFoldDB" id="A0A1X2H1L6"/>
<feature type="compositionally biased region" description="Basic residues" evidence="1">
    <location>
        <begin position="134"/>
        <end position="149"/>
    </location>
</feature>
<feature type="compositionally biased region" description="Basic residues" evidence="1">
    <location>
        <begin position="36"/>
        <end position="49"/>
    </location>
</feature>
<sequence length="201" mass="22175">MTATTPPSRHAYTSMIEHTPSNISSIFAGPLSSPHTPKRRSHRYRHPDHHRRDAFQLLQTIIQENERIEREEYEAMLRDAPEIVTHPKNSRVPPSILVKHTVSTASSSLSSSSSSSVSSSLSPSTASTASNRYHSSRRHPATHPNHSHSHNQPLVQHHHPSVRFATGPPKVFQGSAIILPHSPPPSPDQEVSTSIKPSSAF</sequence>